<proteinExistence type="predicted"/>
<evidence type="ECO:0000313" key="2">
    <source>
        <dbReference type="EMBL" id="CAL0302125.1"/>
    </source>
</evidence>
<feature type="region of interest" description="Disordered" evidence="1">
    <location>
        <begin position="1"/>
        <end position="43"/>
    </location>
</feature>
<feature type="compositionally biased region" description="Polar residues" evidence="1">
    <location>
        <begin position="7"/>
        <end position="16"/>
    </location>
</feature>
<gene>
    <name evidence="2" type="ORF">LLUT_LOCUS3185</name>
</gene>
<evidence type="ECO:0000313" key="3">
    <source>
        <dbReference type="Proteomes" id="UP001497480"/>
    </source>
</evidence>
<dbReference type="EMBL" id="CAXHTB010000002">
    <property type="protein sequence ID" value="CAL0302125.1"/>
    <property type="molecule type" value="Genomic_DNA"/>
</dbReference>
<dbReference type="Proteomes" id="UP001497480">
    <property type="component" value="Unassembled WGS sequence"/>
</dbReference>
<keyword evidence="3" id="KW-1185">Reference proteome</keyword>
<reference evidence="2 3" key="1">
    <citation type="submission" date="2024-03" db="EMBL/GenBank/DDBJ databases">
        <authorList>
            <person name="Martinez-Hernandez J."/>
        </authorList>
    </citation>
    <scope>NUCLEOTIDE SEQUENCE [LARGE SCALE GENOMIC DNA]</scope>
</reference>
<protein>
    <submittedName>
        <fullName evidence="2">Uncharacterized protein</fullName>
    </submittedName>
</protein>
<dbReference type="AlphaFoldDB" id="A0AAV1VYT2"/>
<organism evidence="2 3">
    <name type="scientific">Lupinus luteus</name>
    <name type="common">European yellow lupine</name>
    <dbReference type="NCBI Taxonomy" id="3873"/>
    <lineage>
        <taxon>Eukaryota</taxon>
        <taxon>Viridiplantae</taxon>
        <taxon>Streptophyta</taxon>
        <taxon>Embryophyta</taxon>
        <taxon>Tracheophyta</taxon>
        <taxon>Spermatophyta</taxon>
        <taxon>Magnoliopsida</taxon>
        <taxon>eudicotyledons</taxon>
        <taxon>Gunneridae</taxon>
        <taxon>Pentapetalae</taxon>
        <taxon>rosids</taxon>
        <taxon>fabids</taxon>
        <taxon>Fabales</taxon>
        <taxon>Fabaceae</taxon>
        <taxon>Papilionoideae</taxon>
        <taxon>50 kb inversion clade</taxon>
        <taxon>genistoids sensu lato</taxon>
        <taxon>core genistoids</taxon>
        <taxon>Genisteae</taxon>
        <taxon>Lupinus</taxon>
    </lineage>
</organism>
<name>A0AAV1VYT2_LUPLU</name>
<comment type="caution">
    <text evidence="2">The sequence shown here is derived from an EMBL/GenBank/DDBJ whole genome shotgun (WGS) entry which is preliminary data.</text>
</comment>
<accession>A0AAV1VYT2</accession>
<evidence type="ECO:0000256" key="1">
    <source>
        <dbReference type="SAM" id="MobiDB-lite"/>
    </source>
</evidence>
<feature type="compositionally biased region" description="Polar residues" evidence="1">
    <location>
        <begin position="123"/>
        <end position="139"/>
    </location>
</feature>
<feature type="region of interest" description="Disordered" evidence="1">
    <location>
        <begin position="116"/>
        <end position="175"/>
    </location>
</feature>
<sequence>MPMASKQMETNGSARSAMSGAKRKALRASPNTTPFHSEKGPTGNRYAEVHQFFIGKTAQHFCMRHTPPHLNLNHENQPQTHFRMIGLPRLPVAAVPLRGSPNTSSFRGGRVTLEASEHPWDAANTNSTPRDQTGTSTDHTFPRDNTFPRDKPTGDTLLHASQTTAPGLQPCKPARKSLPGDWACAPSCHGYAPKGFT</sequence>
<feature type="compositionally biased region" description="Basic and acidic residues" evidence="1">
    <location>
        <begin position="140"/>
        <end position="153"/>
    </location>
</feature>